<dbReference type="EMBL" id="CP157893">
    <property type="protein sequence ID" value="XBT18114.1"/>
    <property type="molecule type" value="Genomic_DNA"/>
</dbReference>
<reference evidence="7" key="1">
    <citation type="submission" date="2024-06" db="EMBL/GenBank/DDBJ databases">
        <title>Diversity, functionality, and evolutionary history of bacterial symbionts in false click beetles (Coleoptera, Throscidae).</title>
        <authorList>
            <person name="Wierz J.C."/>
            <person name="Malm H."/>
            <person name="Kaltenpoth M."/>
            <person name="Engl T."/>
        </authorList>
    </citation>
    <scope>NUCLEOTIDE SEQUENCE</scope>
    <source>
        <strain evidence="7">Tser</strain>
    </source>
</reference>
<sequence length="30" mass="3824">MKRTYQPSNIKRKRKFGYLNRKKKKIKKKK</sequence>
<protein>
    <recommendedName>
        <fullName evidence="4">Large ribosomal subunit protein bL34</fullName>
    </recommendedName>
    <alternativeName>
        <fullName evidence="5">50S ribosomal protein L34</fullName>
    </alternativeName>
</protein>
<name>A0AAU7QQM3_9FLAO</name>
<feature type="region of interest" description="Disordered" evidence="6">
    <location>
        <begin position="1"/>
        <end position="30"/>
    </location>
</feature>
<dbReference type="GO" id="GO:0003735">
    <property type="term" value="F:structural constituent of ribosome"/>
    <property type="evidence" value="ECO:0007669"/>
    <property type="project" value="InterPro"/>
</dbReference>
<gene>
    <name evidence="7" type="ORF">ABNO52_00585</name>
</gene>
<dbReference type="GO" id="GO:1990904">
    <property type="term" value="C:ribonucleoprotein complex"/>
    <property type="evidence" value="ECO:0007669"/>
    <property type="project" value="UniProtKB-KW"/>
</dbReference>
<evidence type="ECO:0000256" key="6">
    <source>
        <dbReference type="SAM" id="MobiDB-lite"/>
    </source>
</evidence>
<comment type="similarity">
    <text evidence="1">Belongs to the bacterial ribosomal protein bL34 family.</text>
</comment>
<organism evidence="7">
    <name type="scientific">Candidatus Shikimatogenerans sp. Tser</name>
    <dbReference type="NCBI Taxonomy" id="3158568"/>
    <lineage>
        <taxon>Bacteria</taxon>
        <taxon>Pseudomonadati</taxon>
        <taxon>Bacteroidota</taxon>
        <taxon>Flavobacteriia</taxon>
        <taxon>Flavobacteriales</taxon>
        <taxon>Candidatus Shikimatogenerans</taxon>
    </lineage>
</organism>
<proteinExistence type="inferred from homology"/>
<keyword evidence="2 7" id="KW-0689">Ribosomal protein</keyword>
<dbReference type="Gene3D" id="1.10.287.3980">
    <property type="match status" value="1"/>
</dbReference>
<evidence type="ECO:0000256" key="2">
    <source>
        <dbReference type="ARBA" id="ARBA00022980"/>
    </source>
</evidence>
<feature type="compositionally biased region" description="Basic residues" evidence="6">
    <location>
        <begin position="10"/>
        <end position="30"/>
    </location>
</feature>
<evidence type="ECO:0000256" key="1">
    <source>
        <dbReference type="ARBA" id="ARBA00010111"/>
    </source>
</evidence>
<dbReference type="InterPro" id="IPR000271">
    <property type="entry name" value="Ribosomal_bL34"/>
</dbReference>
<dbReference type="AlphaFoldDB" id="A0AAU7QQM3"/>
<evidence type="ECO:0000313" key="7">
    <source>
        <dbReference type="EMBL" id="XBT18114.1"/>
    </source>
</evidence>
<dbReference type="GO" id="GO:0005840">
    <property type="term" value="C:ribosome"/>
    <property type="evidence" value="ECO:0007669"/>
    <property type="project" value="UniProtKB-KW"/>
</dbReference>
<accession>A0AAU7QQM3</accession>
<dbReference type="GO" id="GO:0006412">
    <property type="term" value="P:translation"/>
    <property type="evidence" value="ECO:0007669"/>
    <property type="project" value="InterPro"/>
</dbReference>
<keyword evidence="3" id="KW-0687">Ribonucleoprotein</keyword>
<evidence type="ECO:0000256" key="3">
    <source>
        <dbReference type="ARBA" id="ARBA00023274"/>
    </source>
</evidence>
<evidence type="ECO:0000256" key="5">
    <source>
        <dbReference type="ARBA" id="ARBA00035489"/>
    </source>
</evidence>
<evidence type="ECO:0000256" key="4">
    <source>
        <dbReference type="ARBA" id="ARBA00035177"/>
    </source>
</evidence>
<dbReference type="Pfam" id="PF00468">
    <property type="entry name" value="Ribosomal_L34"/>
    <property type="match status" value="1"/>
</dbReference>